<comment type="caution">
    <text evidence="1">The sequence shown here is derived from an EMBL/GenBank/DDBJ whole genome shotgun (WGS) entry which is preliminary data.</text>
</comment>
<dbReference type="Proteomes" id="UP001060085">
    <property type="component" value="Linkage Group LG02"/>
</dbReference>
<reference evidence="2" key="1">
    <citation type="journal article" date="2023" name="Nat. Plants">
        <title>Single-cell RNA sequencing provides a high-resolution roadmap for understanding the multicellular compartmentation of specialized metabolism.</title>
        <authorList>
            <person name="Sun S."/>
            <person name="Shen X."/>
            <person name="Li Y."/>
            <person name="Li Y."/>
            <person name="Wang S."/>
            <person name="Li R."/>
            <person name="Zhang H."/>
            <person name="Shen G."/>
            <person name="Guo B."/>
            <person name="Wei J."/>
            <person name="Xu J."/>
            <person name="St-Pierre B."/>
            <person name="Chen S."/>
            <person name="Sun C."/>
        </authorList>
    </citation>
    <scope>NUCLEOTIDE SEQUENCE [LARGE SCALE GENOMIC DNA]</scope>
</reference>
<accession>A0ACC0BWQ2</accession>
<protein>
    <submittedName>
        <fullName evidence="1">Uncharacterized protein</fullName>
    </submittedName>
</protein>
<name>A0ACC0BWQ2_CATRO</name>
<keyword evidence="2" id="KW-1185">Reference proteome</keyword>
<gene>
    <name evidence="1" type="ORF">M9H77_07948</name>
</gene>
<evidence type="ECO:0000313" key="2">
    <source>
        <dbReference type="Proteomes" id="UP001060085"/>
    </source>
</evidence>
<dbReference type="EMBL" id="CM044702">
    <property type="protein sequence ID" value="KAI5676998.1"/>
    <property type="molecule type" value="Genomic_DNA"/>
</dbReference>
<organism evidence="1 2">
    <name type="scientific">Catharanthus roseus</name>
    <name type="common">Madagascar periwinkle</name>
    <name type="synonym">Vinca rosea</name>
    <dbReference type="NCBI Taxonomy" id="4058"/>
    <lineage>
        <taxon>Eukaryota</taxon>
        <taxon>Viridiplantae</taxon>
        <taxon>Streptophyta</taxon>
        <taxon>Embryophyta</taxon>
        <taxon>Tracheophyta</taxon>
        <taxon>Spermatophyta</taxon>
        <taxon>Magnoliopsida</taxon>
        <taxon>eudicotyledons</taxon>
        <taxon>Gunneridae</taxon>
        <taxon>Pentapetalae</taxon>
        <taxon>asterids</taxon>
        <taxon>lamiids</taxon>
        <taxon>Gentianales</taxon>
        <taxon>Apocynaceae</taxon>
        <taxon>Rauvolfioideae</taxon>
        <taxon>Vinceae</taxon>
        <taxon>Catharanthinae</taxon>
        <taxon>Catharanthus</taxon>
    </lineage>
</organism>
<sequence>MGFIKLKGMTKRLMLGTGNKQGYPVLSWSSQCVLLTLHPTIDTSHWRIMILLAGFRMRLVSSYSNRVSVSAKAYYLTLKSKNLGSLMIQSCSVITQPTEDPQVV</sequence>
<evidence type="ECO:0000313" key="1">
    <source>
        <dbReference type="EMBL" id="KAI5676998.1"/>
    </source>
</evidence>
<proteinExistence type="predicted"/>